<name>A0A5J9WAA1_9POAL</name>
<dbReference type="Gramene" id="TVU44274">
    <property type="protein sequence ID" value="TVU44274"/>
    <property type="gene ID" value="EJB05_03710"/>
</dbReference>
<organism evidence="1 2">
    <name type="scientific">Eragrostis curvula</name>
    <name type="common">weeping love grass</name>
    <dbReference type="NCBI Taxonomy" id="38414"/>
    <lineage>
        <taxon>Eukaryota</taxon>
        <taxon>Viridiplantae</taxon>
        <taxon>Streptophyta</taxon>
        <taxon>Embryophyta</taxon>
        <taxon>Tracheophyta</taxon>
        <taxon>Spermatophyta</taxon>
        <taxon>Magnoliopsida</taxon>
        <taxon>Liliopsida</taxon>
        <taxon>Poales</taxon>
        <taxon>Poaceae</taxon>
        <taxon>PACMAD clade</taxon>
        <taxon>Chloridoideae</taxon>
        <taxon>Eragrostideae</taxon>
        <taxon>Eragrostidinae</taxon>
        <taxon>Eragrostis</taxon>
    </lineage>
</organism>
<dbReference type="Proteomes" id="UP000324897">
    <property type="component" value="Chromosome 5"/>
</dbReference>
<keyword evidence="2" id="KW-1185">Reference proteome</keyword>
<comment type="caution">
    <text evidence="1">The sequence shown here is derived from an EMBL/GenBank/DDBJ whole genome shotgun (WGS) entry which is preliminary data.</text>
</comment>
<dbReference type="AlphaFoldDB" id="A0A5J9WAA1"/>
<dbReference type="EMBL" id="RWGY01000004">
    <property type="protein sequence ID" value="TVU44274.1"/>
    <property type="molecule type" value="Genomic_DNA"/>
</dbReference>
<gene>
    <name evidence="1" type="ORF">EJB05_03710</name>
</gene>
<evidence type="ECO:0000313" key="1">
    <source>
        <dbReference type="EMBL" id="TVU44274.1"/>
    </source>
</evidence>
<reference evidence="1 2" key="1">
    <citation type="journal article" date="2019" name="Sci. Rep.">
        <title>A high-quality genome of Eragrostis curvula grass provides insights into Poaceae evolution and supports new strategies to enhance forage quality.</title>
        <authorList>
            <person name="Carballo J."/>
            <person name="Santos B.A.C.M."/>
            <person name="Zappacosta D."/>
            <person name="Garbus I."/>
            <person name="Selva J.P."/>
            <person name="Gallo C.A."/>
            <person name="Diaz A."/>
            <person name="Albertini E."/>
            <person name="Caccamo M."/>
            <person name="Echenique V."/>
        </authorList>
    </citation>
    <scope>NUCLEOTIDE SEQUENCE [LARGE SCALE GENOMIC DNA]</scope>
    <source>
        <strain evidence="2">cv. Victoria</strain>
        <tissue evidence="1">Leaf</tissue>
    </source>
</reference>
<protein>
    <submittedName>
        <fullName evidence="1">Uncharacterized protein</fullName>
    </submittedName>
</protein>
<evidence type="ECO:0000313" key="2">
    <source>
        <dbReference type="Proteomes" id="UP000324897"/>
    </source>
</evidence>
<feature type="non-terminal residue" evidence="1">
    <location>
        <position position="72"/>
    </location>
</feature>
<sequence length="72" mass="9119">METVPRIGRKMEVSVERIEEEIVWYGHEDRMVRSTLKMMEQRRRSLWTVLRWRPYHTVMMEQRRRSLWTVLR</sequence>
<accession>A0A5J9WAA1</accession>
<proteinExistence type="predicted"/>